<evidence type="ECO:0008006" key="3">
    <source>
        <dbReference type="Google" id="ProtNLM"/>
    </source>
</evidence>
<feature type="transmembrane region" description="Helical" evidence="1">
    <location>
        <begin position="981"/>
        <end position="1007"/>
    </location>
</feature>
<name>A0A381P8H6_9ZZZZ</name>
<keyword evidence="1" id="KW-1133">Transmembrane helix</keyword>
<dbReference type="Gene3D" id="3.30.70.1440">
    <property type="entry name" value="Multidrug efflux transporter AcrB pore domain"/>
    <property type="match status" value="1"/>
</dbReference>
<gene>
    <name evidence="2" type="ORF">METZ01_LOCUS15413</name>
</gene>
<sequence>MLVMLIGGFFAWTNLTSQTFPTLDFGIASISVPYPGATPSEVEEGVTRRVEEAIRGIDGIDQVRSTAVENYGVVTAELKDNVDEVKVRNDIETAVDRLVDFPPLDAENPDVVLAETVSEVMAIVVSSERGEKELRLGAELLEQALLGLSSISLVSIDGARNYEIAIEVSEQALRRYNLSMSQVAGAVRVSSLNLSAGELRTEGGDLLLRTNSKRVSGREFEDIVLRASSDGSILRLRDVAKIRDGFTDIDLINRYQGRPSVVVRVQKSEPEDAIGIAADIRTLLETFKAPQGLDIAILSDQSEFIESRISLLMKNGLLGFVLVFLFLVLMLDLRLAIWVAMGVPISFFGAFLFFGAFDVSLNMISLFGLIIVIGVVVDDAVVVGENIAAEREMGRVGTEASVNGVKGVLAPVFVGVLTTMVAFGSLTFVTGFMGQMMRDVAIVVMLVLTMSLVEAFFILPAHLAHPGTWSRYPLDAVQQKIAAWVEHFRDDLLVPAIAQAVSYRWLTMLAWFGLLAIAALILFFGWVRYIGFPDLESDRINAQVIFPIGTPFSITQAGAEKVTAAAVNVNAATRGTAFKSTLVTIGGHVELGMSGPAGGAGSTYASHIASVQIELMSDSIRTQSAKDLARAWRAEVGLIPGAESLSFSSDVVGDGSSVDYELSHQDEILLTRAIERFKDELHTINGMTDLQDSSSLGKRQYDIELTAAGEAAGLSPADIARQLRQHFFGEEVHRIQRGRQELKVMVRYPRDQRNSERDLLNVRIRLADGTEAPLSTVARTIESRSYSEINRVDGHRIVSVSGKVDSDVMTQTEATAIIDDNVIPALVKEFPGLQVTKAGFSQDQVEDLGAMVSALAFALVVMYALLAAELKSYIQPLIIGAGIPAGMAGAVIGHLLLGYDLSFISIFGMIALTGVVVNDSLVMIDRYNIICRTTDNGPTEAIVLAAQRRFRAIFLTTATTALGLTPMLFERSISAQFLIPMAVSLAVGIVFASVIILFVVPALVAIVEEDLYPLFSRRLSPSVESHASGQQASAPIR</sequence>
<evidence type="ECO:0000313" key="2">
    <source>
        <dbReference type="EMBL" id="SUZ62559.1"/>
    </source>
</evidence>
<organism evidence="2">
    <name type="scientific">marine metagenome</name>
    <dbReference type="NCBI Taxonomy" id="408172"/>
    <lineage>
        <taxon>unclassified sequences</taxon>
        <taxon>metagenomes</taxon>
        <taxon>ecological metagenomes</taxon>
    </lineage>
</organism>
<dbReference type="GO" id="GO:0042910">
    <property type="term" value="F:xenobiotic transmembrane transporter activity"/>
    <property type="evidence" value="ECO:0007669"/>
    <property type="project" value="TreeGrafter"/>
</dbReference>
<dbReference type="Gene3D" id="3.30.2090.10">
    <property type="entry name" value="Multidrug efflux transporter AcrB TolC docking domain, DN and DC subdomains"/>
    <property type="match status" value="2"/>
</dbReference>
<keyword evidence="1" id="KW-0812">Transmembrane</keyword>
<feature type="transmembrane region" description="Helical" evidence="1">
    <location>
        <begin position="878"/>
        <end position="897"/>
    </location>
</feature>
<evidence type="ECO:0000256" key="1">
    <source>
        <dbReference type="SAM" id="Phobius"/>
    </source>
</evidence>
<dbReference type="PRINTS" id="PR00702">
    <property type="entry name" value="ACRIFLAVINRP"/>
</dbReference>
<dbReference type="SUPFAM" id="SSF82714">
    <property type="entry name" value="Multidrug efflux transporter AcrB TolC docking domain, DN and DC subdomains"/>
    <property type="match status" value="2"/>
</dbReference>
<dbReference type="InterPro" id="IPR027463">
    <property type="entry name" value="AcrB_DN_DC_subdom"/>
</dbReference>
<feature type="transmembrane region" description="Helical" evidence="1">
    <location>
        <begin position="311"/>
        <end position="329"/>
    </location>
</feature>
<dbReference type="InterPro" id="IPR001036">
    <property type="entry name" value="Acrflvin-R"/>
</dbReference>
<dbReference type="Gene3D" id="1.20.1640.10">
    <property type="entry name" value="Multidrug efflux transporter AcrB transmembrane domain"/>
    <property type="match status" value="2"/>
</dbReference>
<dbReference type="GO" id="GO:0005886">
    <property type="term" value="C:plasma membrane"/>
    <property type="evidence" value="ECO:0007669"/>
    <property type="project" value="TreeGrafter"/>
</dbReference>
<keyword evidence="1" id="KW-0472">Membrane</keyword>
<dbReference type="PANTHER" id="PTHR32063:SF33">
    <property type="entry name" value="RND SUPERFAMILY EFFLUX PUMP PERMEASE COMPONENT"/>
    <property type="match status" value="1"/>
</dbReference>
<feature type="transmembrane region" description="Helical" evidence="1">
    <location>
        <begin position="336"/>
        <end position="357"/>
    </location>
</feature>
<feature type="transmembrane region" description="Helical" evidence="1">
    <location>
        <begin position="363"/>
        <end position="387"/>
    </location>
</feature>
<accession>A0A381P8H6</accession>
<proteinExistence type="predicted"/>
<dbReference type="AlphaFoldDB" id="A0A381P8H6"/>
<dbReference type="SUPFAM" id="SSF82866">
    <property type="entry name" value="Multidrug efflux transporter AcrB transmembrane domain"/>
    <property type="match status" value="2"/>
</dbReference>
<feature type="transmembrane region" description="Helical" evidence="1">
    <location>
        <begin position="505"/>
        <end position="527"/>
    </location>
</feature>
<dbReference type="SUPFAM" id="SSF82693">
    <property type="entry name" value="Multidrug efflux transporter AcrB pore domain, PN1, PN2, PC1 and PC2 subdomains"/>
    <property type="match status" value="2"/>
</dbReference>
<dbReference type="Pfam" id="PF00873">
    <property type="entry name" value="ACR_tran"/>
    <property type="match status" value="1"/>
</dbReference>
<dbReference type="EMBL" id="UINC01000877">
    <property type="protein sequence ID" value="SUZ62559.1"/>
    <property type="molecule type" value="Genomic_DNA"/>
</dbReference>
<feature type="transmembrane region" description="Helical" evidence="1">
    <location>
        <begin position="952"/>
        <end position="969"/>
    </location>
</feature>
<reference evidence="2" key="1">
    <citation type="submission" date="2018-05" db="EMBL/GenBank/DDBJ databases">
        <authorList>
            <person name="Lanie J.A."/>
            <person name="Ng W.-L."/>
            <person name="Kazmierczak K.M."/>
            <person name="Andrzejewski T.M."/>
            <person name="Davidsen T.M."/>
            <person name="Wayne K.J."/>
            <person name="Tettelin H."/>
            <person name="Glass J.I."/>
            <person name="Rusch D."/>
            <person name="Podicherti R."/>
            <person name="Tsui H.-C.T."/>
            <person name="Winkler M.E."/>
        </authorList>
    </citation>
    <scope>NUCLEOTIDE SEQUENCE</scope>
</reference>
<dbReference type="PANTHER" id="PTHR32063">
    <property type="match status" value="1"/>
</dbReference>
<feature type="transmembrane region" description="Helical" evidence="1">
    <location>
        <begin position="848"/>
        <end position="866"/>
    </location>
</feature>
<feature type="transmembrane region" description="Helical" evidence="1">
    <location>
        <begin position="408"/>
        <end position="434"/>
    </location>
</feature>
<dbReference type="Gene3D" id="3.30.70.1320">
    <property type="entry name" value="Multidrug efflux transporter AcrB pore domain like"/>
    <property type="match status" value="1"/>
</dbReference>
<feature type="transmembrane region" description="Helical" evidence="1">
    <location>
        <begin position="440"/>
        <end position="461"/>
    </location>
</feature>
<protein>
    <recommendedName>
        <fullName evidence="3">SSD domain-containing protein</fullName>
    </recommendedName>
</protein>
<feature type="transmembrane region" description="Helical" evidence="1">
    <location>
        <begin position="903"/>
        <end position="924"/>
    </location>
</feature>
<dbReference type="Gene3D" id="3.30.70.1430">
    <property type="entry name" value="Multidrug efflux transporter AcrB pore domain"/>
    <property type="match status" value="2"/>
</dbReference>